<feature type="binding site" evidence="2">
    <location>
        <position position="137"/>
    </location>
    <ligand>
        <name>Mg(2+)</name>
        <dbReference type="ChEBI" id="CHEBI:18420"/>
        <label>1</label>
    </ligand>
</feature>
<feature type="binding site" evidence="2">
    <location>
        <position position="121"/>
    </location>
    <ligand>
        <name>Mg(2+)</name>
        <dbReference type="ChEBI" id="CHEBI:18420"/>
        <label>3</label>
    </ligand>
</feature>
<dbReference type="SUPFAM" id="SSF55326">
    <property type="entry name" value="PurM N-terminal domain-like"/>
    <property type="match status" value="1"/>
</dbReference>
<dbReference type="InterPro" id="IPR010918">
    <property type="entry name" value="PurM-like_C_dom"/>
</dbReference>
<evidence type="ECO:0000313" key="6">
    <source>
        <dbReference type="EMBL" id="GAA5508110.1"/>
    </source>
</evidence>
<feature type="domain" description="PurM-like N-terminal" evidence="4">
    <location>
        <begin position="119"/>
        <end position="231"/>
    </location>
</feature>
<feature type="binding site" evidence="2">
    <location>
        <position position="121"/>
    </location>
    <ligand>
        <name>Mg(2+)</name>
        <dbReference type="ChEBI" id="CHEBI:18420"/>
        <label>4</label>
    </ligand>
</feature>
<keyword evidence="2" id="KW-0479">Metal-binding</keyword>
<dbReference type="InterPro" id="IPR006283">
    <property type="entry name" value="ThiL-like"/>
</dbReference>
<evidence type="ECO:0000259" key="5">
    <source>
        <dbReference type="Pfam" id="PF02769"/>
    </source>
</evidence>
<feature type="domain" description="PurM-like C-terminal" evidence="5">
    <location>
        <begin position="257"/>
        <end position="374"/>
    </location>
</feature>
<dbReference type="InterPro" id="IPR036921">
    <property type="entry name" value="PurM-like_N_sf"/>
</dbReference>
<evidence type="ECO:0000256" key="1">
    <source>
        <dbReference type="ARBA" id="ARBA00022977"/>
    </source>
</evidence>
<comment type="similarity">
    <text evidence="2">Belongs to the thiamine-monophosphate kinase family.</text>
</comment>
<keyword evidence="2 6" id="KW-0418">Kinase</keyword>
<keyword evidence="2" id="KW-0460">Magnesium</keyword>
<dbReference type="CDD" id="cd02194">
    <property type="entry name" value="ThiL"/>
    <property type="match status" value="1"/>
</dbReference>
<dbReference type="Gene3D" id="3.90.650.10">
    <property type="entry name" value="PurM-like C-terminal domain"/>
    <property type="match status" value="1"/>
</dbReference>
<protein>
    <recommendedName>
        <fullName evidence="2">Thiamine-monophosphate kinase</fullName>
        <shortName evidence="2">TMP kinase</shortName>
        <shortName evidence="2">Thiamine-phosphate kinase</shortName>
        <ecNumber evidence="2">2.7.4.16</ecNumber>
    </recommendedName>
</protein>
<proteinExistence type="inferred from homology"/>
<evidence type="ECO:0000256" key="2">
    <source>
        <dbReference type="HAMAP-Rule" id="MF_02128"/>
    </source>
</evidence>
<comment type="pathway">
    <text evidence="2">Cofactor biosynthesis; thiamine diphosphate biosynthesis; thiamine diphosphate from thiamine phosphate: step 1/1.</text>
</comment>
<comment type="caution">
    <text evidence="2">Lacks conserved residue(s) required for the propagation of feature annotation.</text>
</comment>
<feature type="binding site" evidence="2">
    <location>
        <position position="290"/>
    </location>
    <ligand>
        <name>Mg(2+)</name>
        <dbReference type="ChEBI" id="CHEBI:18420"/>
        <label>5</label>
    </ligand>
</feature>
<feature type="region of interest" description="Disordered" evidence="3">
    <location>
        <begin position="1"/>
        <end position="33"/>
    </location>
</feature>
<dbReference type="Pfam" id="PF00586">
    <property type="entry name" value="AIRS"/>
    <property type="match status" value="1"/>
</dbReference>
<organism evidence="6 7">
    <name type="scientific">Novipirellula caenicola</name>
    <dbReference type="NCBI Taxonomy" id="1536901"/>
    <lineage>
        <taxon>Bacteria</taxon>
        <taxon>Pseudomonadati</taxon>
        <taxon>Planctomycetota</taxon>
        <taxon>Planctomycetia</taxon>
        <taxon>Pirellulales</taxon>
        <taxon>Pirellulaceae</taxon>
        <taxon>Novipirellula</taxon>
    </lineage>
</organism>
<accession>A0ABP9VSK7</accession>
<feature type="binding site" evidence="2">
    <location>
        <position position="214"/>
    </location>
    <ligand>
        <name>Mg(2+)</name>
        <dbReference type="ChEBI" id="CHEBI:18420"/>
        <label>1</label>
    </ligand>
</feature>
<feature type="binding site" evidence="2">
    <location>
        <position position="144"/>
    </location>
    <ligand>
        <name>substrate</name>
    </ligand>
</feature>
<feature type="binding site" evidence="2">
    <location>
        <position position="166"/>
    </location>
    <ligand>
        <name>Mg(2+)</name>
        <dbReference type="ChEBI" id="CHEBI:18420"/>
        <label>2</label>
    </ligand>
</feature>
<dbReference type="Pfam" id="PF02769">
    <property type="entry name" value="AIRS_C"/>
    <property type="match status" value="1"/>
</dbReference>
<keyword evidence="2" id="KW-0547">Nucleotide-binding</keyword>
<feature type="binding site" evidence="2">
    <location>
        <begin position="213"/>
        <end position="214"/>
    </location>
    <ligand>
        <name>ATP</name>
        <dbReference type="ChEBI" id="CHEBI:30616"/>
    </ligand>
</feature>
<gene>
    <name evidence="2 6" type="primary">thiL</name>
    <name evidence="6" type="ORF">Rcae01_03575</name>
</gene>
<dbReference type="EC" id="2.7.4.16" evidence="2"/>
<evidence type="ECO:0000259" key="4">
    <source>
        <dbReference type="Pfam" id="PF00586"/>
    </source>
</evidence>
<dbReference type="InterPro" id="IPR016188">
    <property type="entry name" value="PurM-like_N"/>
</dbReference>
<feature type="binding site" evidence="2">
    <location>
        <position position="137"/>
    </location>
    <ligand>
        <name>Mg(2+)</name>
        <dbReference type="ChEBI" id="CHEBI:18420"/>
        <label>2</label>
    </ligand>
</feature>
<keyword evidence="1 2" id="KW-0784">Thiamine biosynthesis</keyword>
<feature type="binding site" evidence="2">
    <location>
        <position position="340"/>
    </location>
    <ligand>
        <name>substrate</name>
    </ligand>
</feature>
<feature type="binding site" evidence="2">
    <location>
        <position position="166"/>
    </location>
    <ligand>
        <name>Mg(2+)</name>
        <dbReference type="ChEBI" id="CHEBI:18420"/>
        <label>3</label>
    </ligand>
</feature>
<comment type="function">
    <text evidence="2">Catalyzes the ATP-dependent phosphorylation of thiamine-monophosphate (TMP) to form thiamine-pyrophosphate (TPP), the active form of vitamin B1.</text>
</comment>
<keyword evidence="2" id="KW-0067">ATP-binding</keyword>
<name>A0ABP9VSK7_9BACT</name>
<dbReference type="SUPFAM" id="SSF56042">
    <property type="entry name" value="PurM C-terminal domain-like"/>
    <property type="match status" value="1"/>
</dbReference>
<comment type="miscellaneous">
    <text evidence="2">Reaction mechanism of ThiL seems to utilize a direct, inline transfer of the gamma-phosphate of ATP to TMP rather than a phosphorylated enzyme intermediate.</text>
</comment>
<feature type="binding site" evidence="2">
    <location>
        <position position="196"/>
    </location>
    <ligand>
        <name>ATP</name>
        <dbReference type="ChEBI" id="CHEBI:30616"/>
    </ligand>
</feature>
<feature type="binding site" evidence="2">
    <location>
        <position position="166"/>
    </location>
    <ligand>
        <name>Mg(2+)</name>
        <dbReference type="ChEBI" id="CHEBI:18420"/>
        <label>4</label>
    </ligand>
</feature>
<comment type="catalytic activity">
    <reaction evidence="2">
        <text>thiamine phosphate + ATP = thiamine diphosphate + ADP</text>
        <dbReference type="Rhea" id="RHEA:15913"/>
        <dbReference type="ChEBI" id="CHEBI:30616"/>
        <dbReference type="ChEBI" id="CHEBI:37575"/>
        <dbReference type="ChEBI" id="CHEBI:58937"/>
        <dbReference type="ChEBI" id="CHEBI:456216"/>
        <dbReference type="EC" id="2.7.4.16"/>
    </reaction>
</comment>
<dbReference type="Proteomes" id="UP001416858">
    <property type="component" value="Unassembled WGS sequence"/>
</dbReference>
<dbReference type="PANTHER" id="PTHR30270:SF0">
    <property type="entry name" value="THIAMINE-MONOPHOSPHATE KINASE"/>
    <property type="match status" value="1"/>
</dbReference>
<sequence>MFHGRGAESGKGGEGSGEGKVRSEEWGVGSGESGDWQEGLMGLCVADRRGTLLGVMLDLDQNDVYFTAFSLAIGDLRVARRFPTSNFPLKTRYFNMEHSFLAYLRGRCRSLPQVAVGIGDDAAVIQPPQANLIACTDQIIDGVDFDSSEHGYADAGYKAMAINLSDIAAMGAVPKSALVTLALPKPNATRIAGDVYEGILQAASEFQVAIAGGDISTYNGPLSVSITLLGDVPAGDPWLRSGAQENDAVLVTGFVGGSILGRHLRPTPRVDLANRLRELVDVHAAIDISDGLSLDLDRLCAASGVGVELNIPAIPIHDDAIMLAEKSGRTPFEHAWSDGEDFELIMTMSQADADKVLAMDHECEITQIGTILGRTGLWKREAAKLVRLSPQGYVH</sequence>
<keyword evidence="7" id="KW-1185">Reference proteome</keyword>
<dbReference type="GO" id="GO:0016301">
    <property type="term" value="F:kinase activity"/>
    <property type="evidence" value="ECO:0007669"/>
    <property type="project" value="UniProtKB-KW"/>
</dbReference>
<keyword evidence="2" id="KW-0808">Transferase</keyword>
<feature type="binding site" evidence="2">
    <location>
        <position position="289"/>
    </location>
    <ligand>
        <name>ATP</name>
        <dbReference type="ChEBI" id="CHEBI:30616"/>
    </ligand>
</feature>
<dbReference type="HAMAP" id="MF_02128">
    <property type="entry name" value="TMP_kinase"/>
    <property type="match status" value="1"/>
</dbReference>
<feature type="binding site" evidence="2">
    <location>
        <position position="136"/>
    </location>
    <ligand>
        <name>Mg(2+)</name>
        <dbReference type="ChEBI" id="CHEBI:18420"/>
        <label>1</label>
    </ligand>
</feature>
<feature type="binding site" evidence="2">
    <location>
        <position position="287"/>
    </location>
    <ligand>
        <name>Mg(2+)</name>
        <dbReference type="ChEBI" id="CHEBI:18420"/>
        <label>3</label>
    </ligand>
</feature>
<feature type="binding site" evidence="2">
    <location>
        <position position="240"/>
    </location>
    <ligand>
        <name>ATP</name>
        <dbReference type="ChEBI" id="CHEBI:30616"/>
    </ligand>
</feature>
<dbReference type="Gene3D" id="3.30.1330.10">
    <property type="entry name" value="PurM-like, N-terminal domain"/>
    <property type="match status" value="1"/>
</dbReference>
<dbReference type="PANTHER" id="PTHR30270">
    <property type="entry name" value="THIAMINE-MONOPHOSPHATE KINASE"/>
    <property type="match status" value="1"/>
</dbReference>
<evidence type="ECO:0000256" key="3">
    <source>
        <dbReference type="SAM" id="MobiDB-lite"/>
    </source>
</evidence>
<dbReference type="InterPro" id="IPR036676">
    <property type="entry name" value="PurM-like_C_sf"/>
</dbReference>
<reference evidence="6 7" key="1">
    <citation type="submission" date="2024-02" db="EMBL/GenBank/DDBJ databases">
        <title>Rhodopirellula caenicola NBRC 110016.</title>
        <authorList>
            <person name="Ichikawa N."/>
            <person name="Katano-Makiyama Y."/>
            <person name="Hidaka K."/>
        </authorList>
    </citation>
    <scope>NUCLEOTIDE SEQUENCE [LARGE SCALE GENOMIC DNA]</scope>
    <source>
        <strain evidence="6 7">NBRC 110016</strain>
    </source>
</reference>
<dbReference type="EMBL" id="BAABRO010000008">
    <property type="protein sequence ID" value="GAA5508110.1"/>
    <property type="molecule type" value="Genomic_DNA"/>
</dbReference>
<evidence type="ECO:0000313" key="7">
    <source>
        <dbReference type="Proteomes" id="UP001416858"/>
    </source>
</evidence>
<comment type="caution">
    <text evidence="6">The sequence shown here is derived from an EMBL/GenBank/DDBJ whole genome shotgun (WGS) entry which is preliminary data.</text>
</comment>
<dbReference type="NCBIfam" id="TIGR01379">
    <property type="entry name" value="thiL"/>
    <property type="match status" value="1"/>
</dbReference>